<keyword evidence="1" id="KW-0732">Signal</keyword>
<dbReference type="RefSeq" id="WP_267928569.1">
    <property type="nucleotide sequence ID" value="NZ_AP024233.1"/>
</dbReference>
<name>A0A915U1B7_9BACT</name>
<reference evidence="2" key="1">
    <citation type="submission" date="2020-12" db="EMBL/GenBank/DDBJ databases">
        <title>Desulfobium dissulfuricans gen. nov., sp. nov., a novel mesophilic, sulfate-reducing bacterium isolated from a deep-sea hydrothermal vent.</title>
        <authorList>
            <person name="Hashimoto Y."/>
            <person name="Tame A."/>
            <person name="Sawayama S."/>
            <person name="Miyazaki J."/>
            <person name="Takai K."/>
            <person name="Nakagawa S."/>
        </authorList>
    </citation>
    <scope>NUCLEOTIDE SEQUENCE</scope>
    <source>
        <strain evidence="2">GF1</strain>
    </source>
</reference>
<protein>
    <recommendedName>
        <fullName evidence="4">Lipoprotein</fullName>
    </recommendedName>
</protein>
<evidence type="ECO:0000313" key="2">
    <source>
        <dbReference type="EMBL" id="BCO08672.1"/>
    </source>
</evidence>
<proteinExistence type="predicted"/>
<feature type="signal peptide" evidence="1">
    <location>
        <begin position="1"/>
        <end position="23"/>
    </location>
</feature>
<sequence length="165" mass="18120">MTKGTRRVALLLCSVLLVLLLQTGCTTFQYGGSSAVEPGDSALPPVSGFADDISDIVLPTEMEWDRKKSMTIKTESFRGGIWHYVGKVEVISLKDFMIKAMQDNKWKLVGEATSENILLAFIKPNKTCMMVIEDSTMGKTHLALYVTIDKTAAASPSPFAEVLRN</sequence>
<evidence type="ECO:0008006" key="4">
    <source>
        <dbReference type="Google" id="ProtNLM"/>
    </source>
</evidence>
<dbReference type="KEGG" id="ddu:GF1_10480"/>
<organism evidence="2 3">
    <name type="scientific">Desulfolithobacter dissulfuricans</name>
    <dbReference type="NCBI Taxonomy" id="2795293"/>
    <lineage>
        <taxon>Bacteria</taxon>
        <taxon>Pseudomonadati</taxon>
        <taxon>Thermodesulfobacteriota</taxon>
        <taxon>Desulfobulbia</taxon>
        <taxon>Desulfobulbales</taxon>
        <taxon>Desulfobulbaceae</taxon>
        <taxon>Desulfolithobacter</taxon>
    </lineage>
</organism>
<dbReference type="Proteomes" id="UP001063350">
    <property type="component" value="Chromosome"/>
</dbReference>
<feature type="chain" id="PRO_5037678704" description="Lipoprotein" evidence="1">
    <location>
        <begin position="24"/>
        <end position="165"/>
    </location>
</feature>
<gene>
    <name evidence="2" type="ORF">GF1_10480</name>
</gene>
<dbReference type="AlphaFoldDB" id="A0A915U1B7"/>
<evidence type="ECO:0000313" key="3">
    <source>
        <dbReference type="Proteomes" id="UP001063350"/>
    </source>
</evidence>
<dbReference type="EMBL" id="AP024233">
    <property type="protein sequence ID" value="BCO08672.1"/>
    <property type="molecule type" value="Genomic_DNA"/>
</dbReference>
<evidence type="ECO:0000256" key="1">
    <source>
        <dbReference type="SAM" id="SignalP"/>
    </source>
</evidence>
<keyword evidence="3" id="KW-1185">Reference proteome</keyword>
<accession>A0A915U1B7</accession>